<proteinExistence type="predicted"/>
<dbReference type="EMBL" id="CP020452">
    <property type="protein sequence ID" value="ARC50491.1"/>
    <property type="molecule type" value="Genomic_DNA"/>
</dbReference>
<organism evidence="1 2">
    <name type="scientific">Neisseria mucosa</name>
    <dbReference type="NCBI Taxonomy" id="488"/>
    <lineage>
        <taxon>Bacteria</taxon>
        <taxon>Pseudomonadati</taxon>
        <taxon>Pseudomonadota</taxon>
        <taxon>Betaproteobacteria</taxon>
        <taxon>Neisseriales</taxon>
        <taxon>Neisseriaceae</taxon>
        <taxon>Neisseria</taxon>
    </lineage>
</organism>
<accession>A0ABN4Y2B1</accession>
<gene>
    <name evidence="1" type="ORF">A6J88_03725</name>
</gene>
<protein>
    <submittedName>
        <fullName evidence="1">Uncharacterized protein</fullName>
    </submittedName>
</protein>
<dbReference type="Proteomes" id="UP000191272">
    <property type="component" value="Chromosome"/>
</dbReference>
<name>A0ABN4Y2B1_NEIMU</name>
<sequence>MNLAVWRGVRSAAEAECGKNDKGLNGSLHWSVWLYCHKRDKGRLKTGFFGVFRRPLSCLTSGVYEIRFKSLMRS</sequence>
<evidence type="ECO:0000313" key="1">
    <source>
        <dbReference type="EMBL" id="ARC50491.1"/>
    </source>
</evidence>
<keyword evidence="2" id="KW-1185">Reference proteome</keyword>
<reference evidence="2" key="1">
    <citation type="submission" date="2017-03" db="EMBL/GenBank/DDBJ databases">
        <title>FDA dAtabase for Regulatory Grade micrObial Sequences (FDA-ARGOS): Supporting development and validation of Infectious Disease Dx tests.</title>
        <authorList>
            <person name="Campos J."/>
            <person name="Goldberg B."/>
            <person name="Tallon L."/>
            <person name="Sadzewicz L."/>
            <person name="Sengamalay N."/>
            <person name="Ott S."/>
            <person name="Godinez A."/>
            <person name="Nagaraj S."/>
            <person name="Vyas G."/>
            <person name="Aluvathingal J."/>
            <person name="Nadendla S."/>
            <person name="Geyer C."/>
            <person name="Nandy P."/>
            <person name="Hobson J."/>
            <person name="Sichtig H."/>
        </authorList>
    </citation>
    <scope>NUCLEOTIDE SEQUENCE [LARGE SCALE GENOMIC DNA]</scope>
    <source>
        <strain evidence="2">FDAARGOS_260</strain>
    </source>
</reference>
<evidence type="ECO:0000313" key="2">
    <source>
        <dbReference type="Proteomes" id="UP000191272"/>
    </source>
</evidence>